<gene>
    <name evidence="1" type="ORF">PPSIR1_07243</name>
</gene>
<keyword evidence="2" id="KW-1185">Reference proteome</keyword>
<dbReference type="AlphaFoldDB" id="A6G5A7"/>
<dbReference type="Proteomes" id="UP000005801">
    <property type="component" value="Unassembled WGS sequence"/>
</dbReference>
<proteinExistence type="predicted"/>
<organism evidence="1 2">
    <name type="scientific">Plesiocystis pacifica SIR-1</name>
    <dbReference type="NCBI Taxonomy" id="391625"/>
    <lineage>
        <taxon>Bacteria</taxon>
        <taxon>Pseudomonadati</taxon>
        <taxon>Myxococcota</taxon>
        <taxon>Polyangia</taxon>
        <taxon>Nannocystales</taxon>
        <taxon>Nannocystaceae</taxon>
        <taxon>Plesiocystis</taxon>
    </lineage>
</organism>
<name>A6G5A7_9BACT</name>
<dbReference type="EMBL" id="ABCS01000024">
    <property type="protein sequence ID" value="EDM79019.1"/>
    <property type="molecule type" value="Genomic_DNA"/>
</dbReference>
<protein>
    <submittedName>
        <fullName evidence="1">Uncharacterized protein</fullName>
    </submittedName>
</protein>
<sequence>MNRLRRDIQAALIAAFGAISTLTLNPQLLTSTESSHTVIQAGEVVGGLLDIEDARAEGAWWVDGDAASNSAQLSVDPSSDRLVWRVEGPEDTVVLDARTGEAVEFIFD</sequence>
<dbReference type="RefSeq" id="WP_006971906.1">
    <property type="nucleotide sequence ID" value="NZ_ABCS01000024.1"/>
</dbReference>
<evidence type="ECO:0000313" key="1">
    <source>
        <dbReference type="EMBL" id="EDM79019.1"/>
    </source>
</evidence>
<reference evidence="1 2" key="1">
    <citation type="submission" date="2007-06" db="EMBL/GenBank/DDBJ databases">
        <authorList>
            <person name="Shimkets L."/>
            <person name="Ferriera S."/>
            <person name="Johnson J."/>
            <person name="Kravitz S."/>
            <person name="Beeson K."/>
            <person name="Sutton G."/>
            <person name="Rogers Y.-H."/>
            <person name="Friedman R."/>
            <person name="Frazier M."/>
            <person name="Venter J.C."/>
        </authorList>
    </citation>
    <scope>NUCLEOTIDE SEQUENCE [LARGE SCALE GENOMIC DNA]</scope>
    <source>
        <strain evidence="1 2">SIR-1</strain>
    </source>
</reference>
<accession>A6G5A7</accession>
<comment type="caution">
    <text evidence="1">The sequence shown here is derived from an EMBL/GenBank/DDBJ whole genome shotgun (WGS) entry which is preliminary data.</text>
</comment>
<evidence type="ECO:0000313" key="2">
    <source>
        <dbReference type="Proteomes" id="UP000005801"/>
    </source>
</evidence>